<name>A0A7Y9IUX6_9BURK</name>
<comment type="caution">
    <text evidence="2">The sequence shown here is derived from an EMBL/GenBank/DDBJ whole genome shotgun (WGS) entry which is preliminary data.</text>
</comment>
<evidence type="ECO:0000256" key="1">
    <source>
        <dbReference type="SAM" id="MobiDB-lite"/>
    </source>
</evidence>
<organism evidence="2 3">
    <name type="scientific">Pigmentiphaga litoralis</name>
    <dbReference type="NCBI Taxonomy" id="516702"/>
    <lineage>
        <taxon>Bacteria</taxon>
        <taxon>Pseudomonadati</taxon>
        <taxon>Pseudomonadota</taxon>
        <taxon>Betaproteobacteria</taxon>
        <taxon>Burkholderiales</taxon>
        <taxon>Alcaligenaceae</taxon>
        <taxon>Pigmentiphaga</taxon>
    </lineage>
</organism>
<keyword evidence="3" id="KW-1185">Reference proteome</keyword>
<feature type="region of interest" description="Disordered" evidence="1">
    <location>
        <begin position="1"/>
        <end position="34"/>
    </location>
</feature>
<gene>
    <name evidence="2" type="ORF">FHW18_001955</name>
</gene>
<dbReference type="EMBL" id="JACBYR010000001">
    <property type="protein sequence ID" value="NYE82684.1"/>
    <property type="molecule type" value="Genomic_DNA"/>
</dbReference>
<accession>A0A7Y9IUX6</accession>
<evidence type="ECO:0000313" key="3">
    <source>
        <dbReference type="Proteomes" id="UP000542125"/>
    </source>
</evidence>
<proteinExistence type="predicted"/>
<sequence length="145" mass="16163">MMNLKAMPADAIVFASKPSHRSSRRAAHERDGHDDQWAAMARRLEDAGARFNAHMARDTAKPKWTAATGFWQARSCRPWTNPRAAVVTRPIQGERDTASVPEGCCLLETEPDHTVLSWRRGIDVVQVRLTSAEFDAYCADGTIVE</sequence>
<dbReference type="Proteomes" id="UP000542125">
    <property type="component" value="Unassembled WGS sequence"/>
</dbReference>
<dbReference type="AlphaFoldDB" id="A0A7Y9IUX6"/>
<protein>
    <submittedName>
        <fullName evidence="2">Uncharacterized protein</fullName>
    </submittedName>
</protein>
<dbReference type="RefSeq" id="WP_179585776.1">
    <property type="nucleotide sequence ID" value="NZ_JACBYR010000001.1"/>
</dbReference>
<evidence type="ECO:0000313" key="2">
    <source>
        <dbReference type="EMBL" id="NYE82684.1"/>
    </source>
</evidence>
<reference evidence="2 3" key="1">
    <citation type="submission" date="2020-07" db="EMBL/GenBank/DDBJ databases">
        <title>Genomic Encyclopedia of Type Strains, Phase IV (KMG-V): Genome sequencing to study the core and pangenomes of soil and plant-associated prokaryotes.</title>
        <authorList>
            <person name="Whitman W."/>
        </authorList>
    </citation>
    <scope>NUCLEOTIDE SEQUENCE [LARGE SCALE GENOMIC DNA]</scope>
    <source>
        <strain evidence="2 3">SAS40</strain>
    </source>
</reference>